<keyword evidence="3 11" id="KW-0633">Potassium transport</keyword>
<dbReference type="NCBIfam" id="TIGR00681">
    <property type="entry name" value="kdpC"/>
    <property type="match status" value="1"/>
</dbReference>
<dbReference type="EMBL" id="WWCT01000055">
    <property type="protein sequence ID" value="MYN30690.1"/>
    <property type="molecule type" value="Genomic_DNA"/>
</dbReference>
<gene>
    <name evidence="11 12" type="primary">kdpC</name>
    <name evidence="12" type="ORF">GTP69_30245</name>
</gene>
<dbReference type="PIRSF" id="PIRSF001296">
    <property type="entry name" value="K_ATPase_KdpC"/>
    <property type="match status" value="1"/>
</dbReference>
<evidence type="ECO:0000256" key="2">
    <source>
        <dbReference type="ARBA" id="ARBA00022475"/>
    </source>
</evidence>
<evidence type="ECO:0000256" key="1">
    <source>
        <dbReference type="ARBA" id="ARBA00022448"/>
    </source>
</evidence>
<comment type="subcellular location">
    <subcellularLocation>
        <location evidence="11">Cell membrane</location>
        <topology evidence="11">Single-pass membrane protein</topology>
    </subcellularLocation>
</comment>
<evidence type="ECO:0000256" key="9">
    <source>
        <dbReference type="ARBA" id="ARBA00023065"/>
    </source>
</evidence>
<dbReference type="HAMAP" id="MF_00276">
    <property type="entry name" value="KdpC"/>
    <property type="match status" value="1"/>
</dbReference>
<dbReference type="Pfam" id="PF02669">
    <property type="entry name" value="KdpC"/>
    <property type="match status" value="1"/>
</dbReference>
<keyword evidence="6 11" id="KW-0067">ATP-binding</keyword>
<dbReference type="InterPro" id="IPR003820">
    <property type="entry name" value="KdpC"/>
</dbReference>
<proteinExistence type="inferred from homology"/>
<evidence type="ECO:0000256" key="6">
    <source>
        <dbReference type="ARBA" id="ARBA00022840"/>
    </source>
</evidence>
<dbReference type="RefSeq" id="WP_161058332.1">
    <property type="nucleotide sequence ID" value="NZ_WWCT01000055.1"/>
</dbReference>
<keyword evidence="8 11" id="KW-1133">Transmembrane helix</keyword>
<keyword evidence="7 11" id="KW-0630">Potassium</keyword>
<evidence type="ECO:0000256" key="10">
    <source>
        <dbReference type="ARBA" id="ARBA00023136"/>
    </source>
</evidence>
<keyword evidence="1 11" id="KW-0813">Transport</keyword>
<keyword evidence="4 11" id="KW-0812">Transmembrane</keyword>
<comment type="similarity">
    <text evidence="11">Belongs to the KdpC family.</text>
</comment>
<reference evidence="12 13" key="1">
    <citation type="submission" date="2019-12" db="EMBL/GenBank/DDBJ databases">
        <title>Novel species isolated from a subtropical stream in China.</title>
        <authorList>
            <person name="Lu H."/>
        </authorList>
    </citation>
    <scope>NUCLEOTIDE SEQUENCE [LARGE SCALE GENOMIC DNA]</scope>
    <source>
        <strain evidence="12 13">CY42W</strain>
    </source>
</reference>
<evidence type="ECO:0000256" key="3">
    <source>
        <dbReference type="ARBA" id="ARBA00022538"/>
    </source>
</evidence>
<evidence type="ECO:0000256" key="4">
    <source>
        <dbReference type="ARBA" id="ARBA00022692"/>
    </source>
</evidence>
<accession>A0ABW9WBB5</accession>
<evidence type="ECO:0000256" key="7">
    <source>
        <dbReference type="ARBA" id="ARBA00022958"/>
    </source>
</evidence>
<sequence length="203" mass="20693">MASQLRPALTIFAALTLVCGVLYPLAVTGIGQAAFADQANGSLVSVNGKTVGSSLIGQAFTSPQYFWSRPSATAPMPNNAAGSGGANQGPTNPALIDAVKGRIDALHAADTAVGVTNSAAIPVDLVTASASGLDPEISLAAARYQAGRIAAARRISSEQVLALIAREQQRQWFGFFGEARVNVLALNLALDQAAVASHVPARG</sequence>
<dbReference type="NCBIfam" id="NF001454">
    <property type="entry name" value="PRK00315.1"/>
    <property type="match status" value="1"/>
</dbReference>
<evidence type="ECO:0000313" key="12">
    <source>
        <dbReference type="EMBL" id="MYN30690.1"/>
    </source>
</evidence>
<dbReference type="PANTHER" id="PTHR30042:SF2">
    <property type="entry name" value="POTASSIUM-TRANSPORTING ATPASE KDPC SUBUNIT"/>
    <property type="match status" value="1"/>
</dbReference>
<keyword evidence="2 11" id="KW-1003">Cell membrane</keyword>
<keyword evidence="10 11" id="KW-0472">Membrane</keyword>
<evidence type="ECO:0000256" key="8">
    <source>
        <dbReference type="ARBA" id="ARBA00022989"/>
    </source>
</evidence>
<keyword evidence="5 11" id="KW-0547">Nucleotide-binding</keyword>
<comment type="caution">
    <text evidence="12">The sequence shown here is derived from an EMBL/GenBank/DDBJ whole genome shotgun (WGS) entry which is preliminary data.</text>
</comment>
<dbReference type="PANTHER" id="PTHR30042">
    <property type="entry name" value="POTASSIUM-TRANSPORTING ATPASE C CHAIN"/>
    <property type="match status" value="1"/>
</dbReference>
<evidence type="ECO:0000256" key="5">
    <source>
        <dbReference type="ARBA" id="ARBA00022741"/>
    </source>
</evidence>
<keyword evidence="13" id="KW-1185">Reference proteome</keyword>
<evidence type="ECO:0000313" key="13">
    <source>
        <dbReference type="Proteomes" id="UP000642144"/>
    </source>
</evidence>
<name>A0ABW9WBB5_9BURK</name>
<keyword evidence="9 11" id="KW-0406">Ion transport</keyword>
<comment type="function">
    <text evidence="11">Part of the high-affinity ATP-driven potassium transport (or Kdp) system, which catalyzes the hydrolysis of ATP coupled with the electrogenic transport of potassium into the cytoplasm. This subunit acts as a catalytic chaperone that increases the ATP-binding affinity of the ATP-hydrolyzing subunit KdpB by the formation of a transient KdpB/KdpC/ATP ternary complex.</text>
</comment>
<dbReference type="Proteomes" id="UP000642144">
    <property type="component" value="Unassembled WGS sequence"/>
</dbReference>
<protein>
    <recommendedName>
        <fullName evidence="11">Potassium-transporting ATPase KdpC subunit</fullName>
    </recommendedName>
    <alternativeName>
        <fullName evidence="11">ATP phosphohydrolase [potassium-transporting] C chain</fullName>
    </alternativeName>
    <alternativeName>
        <fullName evidence="11">Potassium-binding and translocating subunit C</fullName>
    </alternativeName>
    <alternativeName>
        <fullName evidence="11">Potassium-translocating ATPase C chain</fullName>
    </alternativeName>
</protein>
<evidence type="ECO:0000256" key="11">
    <source>
        <dbReference type="HAMAP-Rule" id="MF_00276"/>
    </source>
</evidence>
<organism evidence="12 13">
    <name type="scientific">Duganella levis</name>
    <dbReference type="NCBI Taxonomy" id="2692169"/>
    <lineage>
        <taxon>Bacteria</taxon>
        <taxon>Pseudomonadati</taxon>
        <taxon>Pseudomonadota</taxon>
        <taxon>Betaproteobacteria</taxon>
        <taxon>Burkholderiales</taxon>
        <taxon>Oxalobacteraceae</taxon>
        <taxon>Telluria group</taxon>
        <taxon>Duganella</taxon>
    </lineage>
</organism>
<comment type="subunit">
    <text evidence="11">The system is composed of three essential subunits: KdpA, KdpB and KdpC.</text>
</comment>